<keyword evidence="4" id="KW-0804">Transcription</keyword>
<comment type="similarity">
    <text evidence="1">Belongs to the LysR transcriptional regulatory family.</text>
</comment>
<evidence type="ECO:0000256" key="2">
    <source>
        <dbReference type="ARBA" id="ARBA00023015"/>
    </source>
</evidence>
<dbReference type="AlphaFoldDB" id="C5T5G2"/>
<dbReference type="PANTHER" id="PTHR30126">
    <property type="entry name" value="HTH-TYPE TRANSCRIPTIONAL REGULATOR"/>
    <property type="match status" value="1"/>
</dbReference>
<dbReference type="InterPro" id="IPR036390">
    <property type="entry name" value="WH_DNA-bd_sf"/>
</dbReference>
<dbReference type="Gene3D" id="3.40.190.10">
    <property type="entry name" value="Periplasmic binding protein-like II"/>
    <property type="match status" value="2"/>
</dbReference>
<evidence type="ECO:0000256" key="1">
    <source>
        <dbReference type="ARBA" id="ARBA00009437"/>
    </source>
</evidence>
<dbReference type="SUPFAM" id="SSF53850">
    <property type="entry name" value="Periplasmic binding protein-like II"/>
    <property type="match status" value="1"/>
</dbReference>
<dbReference type="Pfam" id="PF00126">
    <property type="entry name" value="HTH_1"/>
    <property type="match status" value="1"/>
</dbReference>
<protein>
    <submittedName>
        <fullName evidence="6">Transcriptional regulator, LysR family</fullName>
    </submittedName>
</protein>
<sequence length="294" mass="31748">MLDLTHLRTFVAVVQEGHLTRAAERLHMSQPAASHHIRALEDHFGVALFIRNARGLEPTAAGLRLAQGANRVLSSTMELDGLARELQGSLSGRLVIGTVDEPNLFRRLAALVQWVRQHHPLVELCIEGRNSRAVTQGLHAGEIDVGFFVGAALPQGMDGFQVGALEFVLAAPSHWREQLRGADWSDLAALPWIVLSAGTAHADIVEGLFRPHGLKVNVALEVSNEALLRAMIRGGVGMGFVRDGSAREDVENGLLCTVADISSTTGLQCGVLRIRQSDPIVQMLLTGLHSIQET</sequence>
<comment type="caution">
    <text evidence="6">The sequence shown here is derived from an EMBL/GenBank/DDBJ whole genome shotgun (WGS) entry which is preliminary data.</text>
</comment>
<accession>C5T5G2</accession>
<dbReference type="EMBL" id="ACQT01000064">
    <property type="protein sequence ID" value="EER60272.1"/>
    <property type="molecule type" value="Genomic_DNA"/>
</dbReference>
<proteinExistence type="inferred from homology"/>
<evidence type="ECO:0000259" key="5">
    <source>
        <dbReference type="PROSITE" id="PS50931"/>
    </source>
</evidence>
<dbReference type="PATRIC" id="fig|573060.9.peg.2957"/>
<organism evidence="6 7">
    <name type="scientific">Acidovorax delafieldii 2AN</name>
    <dbReference type="NCBI Taxonomy" id="573060"/>
    <lineage>
        <taxon>Bacteria</taxon>
        <taxon>Pseudomonadati</taxon>
        <taxon>Pseudomonadota</taxon>
        <taxon>Betaproteobacteria</taxon>
        <taxon>Burkholderiales</taxon>
        <taxon>Comamonadaceae</taxon>
        <taxon>Acidovorax</taxon>
    </lineage>
</organism>
<dbReference type="PRINTS" id="PR00039">
    <property type="entry name" value="HTHLYSR"/>
</dbReference>
<dbReference type="GO" id="GO:0000976">
    <property type="term" value="F:transcription cis-regulatory region binding"/>
    <property type="evidence" value="ECO:0007669"/>
    <property type="project" value="TreeGrafter"/>
</dbReference>
<dbReference type="Proteomes" id="UP000003856">
    <property type="component" value="Unassembled WGS sequence"/>
</dbReference>
<dbReference type="InterPro" id="IPR036388">
    <property type="entry name" value="WH-like_DNA-bd_sf"/>
</dbReference>
<dbReference type="GO" id="GO:0003700">
    <property type="term" value="F:DNA-binding transcription factor activity"/>
    <property type="evidence" value="ECO:0007669"/>
    <property type="project" value="InterPro"/>
</dbReference>
<name>C5T5G2_ACIDE</name>
<dbReference type="Pfam" id="PF03466">
    <property type="entry name" value="LysR_substrate"/>
    <property type="match status" value="1"/>
</dbReference>
<dbReference type="Gene3D" id="1.10.10.10">
    <property type="entry name" value="Winged helix-like DNA-binding domain superfamily/Winged helix DNA-binding domain"/>
    <property type="match status" value="1"/>
</dbReference>
<dbReference type="FunFam" id="1.10.10.10:FF:000001">
    <property type="entry name" value="LysR family transcriptional regulator"/>
    <property type="match status" value="1"/>
</dbReference>
<reference evidence="6 7" key="1">
    <citation type="submission" date="2009-05" db="EMBL/GenBank/DDBJ databases">
        <title>The draft genome of Acidovorax delafieldii 2AN.</title>
        <authorList>
            <consortium name="US DOE Joint Genome Institute (JGI-PGF)"/>
            <person name="Lucas S."/>
            <person name="Copeland A."/>
            <person name="Lapidus A."/>
            <person name="Glavina del Rio T."/>
            <person name="Tice H."/>
            <person name="Bruce D."/>
            <person name="Goodwin L."/>
            <person name="Pitluck S."/>
            <person name="Larimer F."/>
            <person name="Land M.L."/>
            <person name="Hauser L."/>
            <person name="Shelobolina E.S."/>
            <person name="Picardal F."/>
            <person name="Roden E."/>
            <person name="Emerson D."/>
        </authorList>
    </citation>
    <scope>NUCLEOTIDE SEQUENCE [LARGE SCALE GENOMIC DNA]</scope>
    <source>
        <strain evidence="6 7">2AN</strain>
    </source>
</reference>
<keyword evidence="7" id="KW-1185">Reference proteome</keyword>
<keyword evidence="2" id="KW-0805">Transcription regulation</keyword>
<dbReference type="InterPro" id="IPR005119">
    <property type="entry name" value="LysR_subst-bd"/>
</dbReference>
<gene>
    <name evidence="6" type="ORF">AcdelDRAFT_2142</name>
</gene>
<evidence type="ECO:0000313" key="7">
    <source>
        <dbReference type="Proteomes" id="UP000003856"/>
    </source>
</evidence>
<evidence type="ECO:0000313" key="6">
    <source>
        <dbReference type="EMBL" id="EER60272.1"/>
    </source>
</evidence>
<keyword evidence="3" id="KW-0238">DNA-binding</keyword>
<dbReference type="PROSITE" id="PS50931">
    <property type="entry name" value="HTH_LYSR"/>
    <property type="match status" value="1"/>
</dbReference>
<dbReference type="PANTHER" id="PTHR30126:SF39">
    <property type="entry name" value="HTH-TYPE TRANSCRIPTIONAL REGULATOR CYSL"/>
    <property type="match status" value="1"/>
</dbReference>
<evidence type="ECO:0000256" key="3">
    <source>
        <dbReference type="ARBA" id="ARBA00023125"/>
    </source>
</evidence>
<feature type="domain" description="HTH lysR-type" evidence="5">
    <location>
        <begin position="2"/>
        <end position="59"/>
    </location>
</feature>
<dbReference type="CDD" id="cd05466">
    <property type="entry name" value="PBP2_LTTR_substrate"/>
    <property type="match status" value="1"/>
</dbReference>
<dbReference type="SUPFAM" id="SSF46785">
    <property type="entry name" value="Winged helix' DNA-binding domain"/>
    <property type="match status" value="1"/>
</dbReference>
<evidence type="ECO:0000256" key="4">
    <source>
        <dbReference type="ARBA" id="ARBA00023163"/>
    </source>
</evidence>
<dbReference type="InterPro" id="IPR000847">
    <property type="entry name" value="LysR_HTH_N"/>
</dbReference>